<dbReference type="EMBL" id="LR796361">
    <property type="protein sequence ID" value="CAB4139267.1"/>
    <property type="molecule type" value="Genomic_DNA"/>
</dbReference>
<gene>
    <name evidence="1" type="ORF">UFOVP342_23</name>
</gene>
<evidence type="ECO:0000313" key="1">
    <source>
        <dbReference type="EMBL" id="CAB4139267.1"/>
    </source>
</evidence>
<organism evidence="1">
    <name type="scientific">uncultured Caudovirales phage</name>
    <dbReference type="NCBI Taxonomy" id="2100421"/>
    <lineage>
        <taxon>Viruses</taxon>
        <taxon>Duplodnaviria</taxon>
        <taxon>Heunggongvirae</taxon>
        <taxon>Uroviricota</taxon>
        <taxon>Caudoviricetes</taxon>
        <taxon>Peduoviridae</taxon>
        <taxon>Maltschvirus</taxon>
        <taxon>Maltschvirus maltsch</taxon>
    </lineage>
</organism>
<reference evidence="1" key="1">
    <citation type="submission" date="2020-04" db="EMBL/GenBank/DDBJ databases">
        <authorList>
            <person name="Chiriac C."/>
            <person name="Salcher M."/>
            <person name="Ghai R."/>
            <person name="Kavagutti S V."/>
        </authorList>
    </citation>
    <scope>NUCLEOTIDE SEQUENCE</scope>
</reference>
<accession>A0A6J5M1S8</accession>
<sequence>MMNFPKNDEFIAYCRTKSYPTQYNDGLKKALETDLGVTGFALPDLMRQYYDANGADYLYP</sequence>
<name>A0A6J5M1S8_9CAUD</name>
<proteinExistence type="predicted"/>
<protein>
    <submittedName>
        <fullName evidence="1">Uncharacterized protein</fullName>
    </submittedName>
</protein>